<dbReference type="InterPro" id="IPR030383">
    <property type="entry name" value="G_VLIG_dom"/>
</dbReference>
<feature type="coiled-coil region" evidence="2">
    <location>
        <begin position="662"/>
        <end position="689"/>
    </location>
</feature>
<reference evidence="4 5" key="1">
    <citation type="submission" date="2024-05" db="EMBL/GenBank/DDBJ databases">
        <authorList>
            <person name="Wallberg A."/>
        </authorList>
    </citation>
    <scope>NUCLEOTIDE SEQUENCE [LARGE SCALE GENOMIC DNA]</scope>
</reference>
<dbReference type="PANTHER" id="PTHR14819:SF25">
    <property type="entry name" value="CHROMOSOME UNDETERMINED SCAFFOLD_52, WHOLE GENOME SHOTGUN SEQUENCE"/>
    <property type="match status" value="1"/>
</dbReference>
<dbReference type="Pfam" id="PF25496">
    <property type="entry name" value="URGCP"/>
    <property type="match status" value="1"/>
</dbReference>
<dbReference type="InterPro" id="IPR057365">
    <property type="entry name" value="URGCP"/>
</dbReference>
<evidence type="ECO:0000313" key="5">
    <source>
        <dbReference type="Proteomes" id="UP001497623"/>
    </source>
</evidence>
<dbReference type="Gene3D" id="3.40.50.300">
    <property type="entry name" value="P-loop containing nucleotide triphosphate hydrolases"/>
    <property type="match status" value="1"/>
</dbReference>
<dbReference type="PROSITE" id="PS51717">
    <property type="entry name" value="G_VLIG"/>
    <property type="match status" value="1"/>
</dbReference>
<feature type="non-terminal residue" evidence="4">
    <location>
        <position position="1185"/>
    </location>
</feature>
<evidence type="ECO:0000313" key="4">
    <source>
        <dbReference type="EMBL" id="CAL4098694.1"/>
    </source>
</evidence>
<evidence type="ECO:0000256" key="1">
    <source>
        <dbReference type="ARBA" id="ARBA00006828"/>
    </source>
</evidence>
<keyword evidence="5" id="KW-1185">Reference proteome</keyword>
<gene>
    <name evidence="4" type="ORF">MNOR_LOCUS16306</name>
</gene>
<dbReference type="EMBL" id="CAXKWB010010616">
    <property type="protein sequence ID" value="CAL4098694.1"/>
    <property type="molecule type" value="Genomic_DNA"/>
</dbReference>
<comment type="caution">
    <text evidence="4">The sequence shown here is derived from an EMBL/GenBank/DDBJ whole genome shotgun (WGS) entry which is preliminary data.</text>
</comment>
<proteinExistence type="inferred from homology"/>
<evidence type="ECO:0000256" key="2">
    <source>
        <dbReference type="SAM" id="Coils"/>
    </source>
</evidence>
<dbReference type="AlphaFoldDB" id="A0AAV2QU43"/>
<dbReference type="InterPro" id="IPR052986">
    <property type="entry name" value="VLIG_GTPase"/>
</dbReference>
<keyword evidence="2" id="KW-0175">Coiled coil</keyword>
<feature type="domain" description="VLIG-type G" evidence="3">
    <location>
        <begin position="516"/>
        <end position="763"/>
    </location>
</feature>
<sequence>MNCCDNILKQILIKKMMMCQMAIPLSFPNLFNNEQMFLLWSLRHLNLEWTNKTTGVHKENPVDYPIPIVSAIRLGDLSKSKSLILNGILCKQKNDIFFNNDCNGGQLSRKLSNGVVELAWYLPENCKDESFNDIWAIANLRGDALKYSLQFDLLNRVSNVMLIFLTKESLGQSFDILEKVSSINQKLIFVFLDVVSYSTDKNQKQIEKENFKIFMKLMNNKIICVRETVNGKKKNRATLNTEIINRMKESLNSIKTWDNKGTFNMEQVSNISKDIGISIDEDTEHCRKGKELADFVVSILVSNNAEDKNKVLPLQGKILSNWSRLSKQHARREGAEGITPEDFDIKIYREKKKCREEQLRLVQNMEKEMEKLPLFIKQNQEVINHFLKWMKFYLDARSNKLLPKLQNNYHELWNNMQKKAVKEDNDSVILSNLEKKINNASFGLEHFMREIGQVYEACVHHNETKHFENIMNNLSMSAADLLIAGFPLEIMDGDACQMPTIWLKAVFDALSQQLGNKKVYIISVLGIQSSGKSTLLNTMFGFNFTVSSGRCTKGVFAQLISVDEHLAQKLGFEYVLVLDTEGLRAPELVSHVQGHDNEIATLVIAMGDVTIVNLMGENTTEIAEILQISVHAFLRMRIASNSMKLKPGCYFVHQNVSDVTASKNMQSSYEKLKDQLDSITAAAAKIEDANEIQEFNDVIEFDMNQQIWYFPALWNGNPPMAPINSRYSGKAFDFKTNIFQYPSKKGLKCLTFADLKDRLSHVWDAILKENFVFTFKNSLELQCFTLLEKKVLSLCLEFRKYVSQEKHKFCNKIDNCDDTKIRTYQVTVGIDFKTFIENYHESCKKDLKEFMENTRYKDIIIQWEFSVLNKVQYVKDELINEADTDFTHRFELRKIEHDQREKVSEYIEEVKKFVGEIASIDFDSENDDESPVAKFEKKWKVWIDKLQFTQIKDRTNISAEVWKVFQKVYHQHHTICNQYNQKDKCDICDLDTIPTLQDDDFTTKLATYDDKRNLRETLTEIENDTLSIMTKMKDYLNSIKHLDFDNNFTWVIHERFEKMINNFNEQNQKYNLSVWYQVKVFAHILKNVIPHFQKMHNEHLEKVSPKNTLIEKYKPQVYKVFNGFYTKCQKEIIAAKNLKDLLLPAILDSVKDRLSEDITYNLTSSNKEFQTKSELNIKILLDLRK</sequence>
<dbReference type="GO" id="GO:0005525">
    <property type="term" value="F:GTP binding"/>
    <property type="evidence" value="ECO:0007669"/>
    <property type="project" value="InterPro"/>
</dbReference>
<dbReference type="PANTHER" id="PTHR14819">
    <property type="entry name" value="GTP-BINDING"/>
    <property type="match status" value="1"/>
</dbReference>
<accession>A0AAV2QU43</accession>
<comment type="similarity">
    <text evidence="1">Belongs to the TRAFAC class dynamin-like GTPase superfamily. Very large inducible GTPase (VLIG) family.</text>
</comment>
<evidence type="ECO:0000259" key="3">
    <source>
        <dbReference type="PROSITE" id="PS51717"/>
    </source>
</evidence>
<dbReference type="Proteomes" id="UP001497623">
    <property type="component" value="Unassembled WGS sequence"/>
</dbReference>
<dbReference type="Pfam" id="PF25683">
    <property type="entry name" value="URGCP_GTPase"/>
    <property type="match status" value="1"/>
</dbReference>
<name>A0AAV2QU43_MEGNR</name>
<organism evidence="4 5">
    <name type="scientific">Meganyctiphanes norvegica</name>
    <name type="common">Northern krill</name>
    <name type="synonym">Thysanopoda norvegica</name>
    <dbReference type="NCBI Taxonomy" id="48144"/>
    <lineage>
        <taxon>Eukaryota</taxon>
        <taxon>Metazoa</taxon>
        <taxon>Ecdysozoa</taxon>
        <taxon>Arthropoda</taxon>
        <taxon>Crustacea</taxon>
        <taxon>Multicrustacea</taxon>
        <taxon>Malacostraca</taxon>
        <taxon>Eumalacostraca</taxon>
        <taxon>Eucarida</taxon>
        <taxon>Euphausiacea</taxon>
        <taxon>Euphausiidae</taxon>
        <taxon>Meganyctiphanes</taxon>
    </lineage>
</organism>
<dbReference type="InterPro" id="IPR027417">
    <property type="entry name" value="P-loop_NTPase"/>
</dbReference>
<protein>
    <recommendedName>
        <fullName evidence="3">VLIG-type G domain-containing protein</fullName>
    </recommendedName>
</protein>
<dbReference type="SUPFAM" id="SSF52540">
    <property type="entry name" value="P-loop containing nucleoside triphosphate hydrolases"/>
    <property type="match status" value="1"/>
</dbReference>